<feature type="domain" description="Reverse transcriptase" evidence="1">
    <location>
        <begin position="22"/>
        <end position="68"/>
    </location>
</feature>
<dbReference type="EMBL" id="KZ510039">
    <property type="protein sequence ID" value="PKU33490.1"/>
    <property type="molecule type" value="Genomic_DNA"/>
</dbReference>
<reference evidence="3" key="1">
    <citation type="submission" date="2017-11" db="EMBL/GenBank/DDBJ databases">
        <authorList>
            <person name="Lima N.C."/>
            <person name="Parody-Merino A.M."/>
            <person name="Battley P.F."/>
            <person name="Fidler A.E."/>
            <person name="Prosdocimi F."/>
        </authorList>
    </citation>
    <scope>NUCLEOTIDE SEQUENCE [LARGE SCALE GENOMIC DNA]</scope>
</reference>
<dbReference type="Pfam" id="PF00078">
    <property type="entry name" value="RVT_1"/>
    <property type="match status" value="1"/>
</dbReference>
<name>A0A2I0TI55_LIMLA</name>
<organism evidence="2 3">
    <name type="scientific">Limosa lapponica baueri</name>
    <dbReference type="NCBI Taxonomy" id="1758121"/>
    <lineage>
        <taxon>Eukaryota</taxon>
        <taxon>Metazoa</taxon>
        <taxon>Chordata</taxon>
        <taxon>Craniata</taxon>
        <taxon>Vertebrata</taxon>
        <taxon>Euteleostomi</taxon>
        <taxon>Archelosauria</taxon>
        <taxon>Archosauria</taxon>
        <taxon>Dinosauria</taxon>
        <taxon>Saurischia</taxon>
        <taxon>Theropoda</taxon>
        <taxon>Coelurosauria</taxon>
        <taxon>Aves</taxon>
        <taxon>Neognathae</taxon>
        <taxon>Neoaves</taxon>
        <taxon>Charadriiformes</taxon>
        <taxon>Scolopacidae</taxon>
        <taxon>Limosa</taxon>
    </lineage>
</organism>
<accession>A0A2I0TI55</accession>
<reference evidence="3" key="2">
    <citation type="submission" date="2017-12" db="EMBL/GenBank/DDBJ databases">
        <title>Genome sequence of the Bar-tailed Godwit (Limosa lapponica baueri).</title>
        <authorList>
            <person name="Lima N.C.B."/>
            <person name="Parody-Merino A.M."/>
            <person name="Battley P.F."/>
            <person name="Fidler A.E."/>
            <person name="Prosdocimi F."/>
        </authorList>
    </citation>
    <scope>NUCLEOTIDE SEQUENCE [LARGE SCALE GENOMIC DNA]</scope>
</reference>
<keyword evidence="2" id="KW-0808">Transferase</keyword>
<dbReference type="OrthoDB" id="10056483at2759"/>
<gene>
    <name evidence="2" type="ORF">llap_16208</name>
</gene>
<proteinExistence type="predicted"/>
<evidence type="ECO:0000313" key="2">
    <source>
        <dbReference type="EMBL" id="PKU33490.1"/>
    </source>
</evidence>
<protein>
    <submittedName>
        <fullName evidence="2">Rna-directed dna polymerase from mobile element jockey-like</fullName>
    </submittedName>
</protein>
<dbReference type="PANTHER" id="PTHR33332">
    <property type="entry name" value="REVERSE TRANSCRIPTASE DOMAIN-CONTAINING PROTEIN"/>
    <property type="match status" value="1"/>
</dbReference>
<keyword evidence="2" id="KW-0695">RNA-directed DNA polymerase</keyword>
<evidence type="ECO:0000313" key="3">
    <source>
        <dbReference type="Proteomes" id="UP000233556"/>
    </source>
</evidence>
<evidence type="ECO:0000259" key="1">
    <source>
        <dbReference type="Pfam" id="PF00078"/>
    </source>
</evidence>
<dbReference type="GO" id="GO:0003964">
    <property type="term" value="F:RNA-directed DNA polymerase activity"/>
    <property type="evidence" value="ECO:0007669"/>
    <property type="project" value="UniProtKB-KW"/>
</dbReference>
<dbReference type="InterPro" id="IPR000477">
    <property type="entry name" value="RT_dom"/>
</dbReference>
<dbReference type="Proteomes" id="UP000233556">
    <property type="component" value="Unassembled WGS sequence"/>
</dbReference>
<keyword evidence="2" id="KW-0548">Nucleotidyltransferase</keyword>
<sequence>MDHSVDKDLAGWPHSKGCGQWSKWRPVMSGVPQGSVLGPVLFNIFVRNMDSGIECTLSKFADDTNLCGAVNMLEGRDAIQKDLDRLESCYSTKPIAFST</sequence>
<dbReference type="AlphaFoldDB" id="A0A2I0TI55"/>
<keyword evidence="3" id="KW-1185">Reference proteome</keyword>